<name>A0ABS6YHC0_9ACTN</name>
<keyword evidence="1" id="KW-0805">Transcription regulation</keyword>
<comment type="caution">
    <text evidence="7">The sequence shown here is derived from an EMBL/GenBank/DDBJ whole genome shotgun (WGS) entry which is preliminary data.</text>
</comment>
<dbReference type="InterPro" id="IPR023772">
    <property type="entry name" value="DNA-bd_HTH_TetR-type_CS"/>
</dbReference>
<keyword evidence="8" id="KW-1185">Reference proteome</keyword>
<feature type="domain" description="HTH tetR-type" evidence="6">
    <location>
        <begin position="33"/>
        <end position="93"/>
    </location>
</feature>
<dbReference type="Pfam" id="PF00440">
    <property type="entry name" value="TetR_N"/>
    <property type="match status" value="1"/>
</dbReference>
<proteinExistence type="predicted"/>
<dbReference type="InterPro" id="IPR047923">
    <property type="entry name" value="ArpA-like"/>
</dbReference>
<dbReference type="EMBL" id="WMBF01000001">
    <property type="protein sequence ID" value="MBW5419982.1"/>
    <property type="molecule type" value="Genomic_DNA"/>
</dbReference>
<dbReference type="InterPro" id="IPR036271">
    <property type="entry name" value="Tet_transcr_reg_TetR-rel_C_sf"/>
</dbReference>
<dbReference type="NCBIfam" id="NF041196">
    <property type="entry name" value="ScbR_bind_reg"/>
    <property type="match status" value="1"/>
</dbReference>
<evidence type="ECO:0000256" key="2">
    <source>
        <dbReference type="ARBA" id="ARBA00023125"/>
    </source>
</evidence>
<feature type="DNA-binding region" description="H-T-H motif" evidence="4">
    <location>
        <begin position="56"/>
        <end position="75"/>
    </location>
</feature>
<evidence type="ECO:0000256" key="1">
    <source>
        <dbReference type="ARBA" id="ARBA00023015"/>
    </source>
</evidence>
<keyword evidence="2 4" id="KW-0238">DNA-binding</keyword>
<evidence type="ECO:0000313" key="7">
    <source>
        <dbReference type="EMBL" id="MBW5419982.1"/>
    </source>
</evidence>
<dbReference type="PANTHER" id="PTHR30055">
    <property type="entry name" value="HTH-TYPE TRANSCRIPTIONAL REGULATOR RUTR"/>
    <property type="match status" value="1"/>
</dbReference>
<organism evidence="7 8">
    <name type="scientific">Streptomyces anatolicus</name>
    <dbReference type="NCBI Taxonomy" id="2675858"/>
    <lineage>
        <taxon>Bacteria</taxon>
        <taxon>Bacillati</taxon>
        <taxon>Actinomycetota</taxon>
        <taxon>Actinomycetes</taxon>
        <taxon>Kitasatosporales</taxon>
        <taxon>Streptomycetaceae</taxon>
        <taxon>Streptomyces</taxon>
    </lineage>
</organism>
<dbReference type="Gene3D" id="1.10.357.10">
    <property type="entry name" value="Tetracycline Repressor, domain 2"/>
    <property type="match status" value="1"/>
</dbReference>
<dbReference type="PROSITE" id="PS50977">
    <property type="entry name" value="HTH_TETR_2"/>
    <property type="match status" value="1"/>
</dbReference>
<accession>A0ABS6YHC0</accession>
<evidence type="ECO:0000256" key="4">
    <source>
        <dbReference type="PROSITE-ProRule" id="PRU00335"/>
    </source>
</evidence>
<feature type="compositionally biased region" description="Basic and acidic residues" evidence="5">
    <location>
        <begin position="1"/>
        <end position="10"/>
    </location>
</feature>
<reference evidence="7 8" key="1">
    <citation type="submission" date="2019-11" db="EMBL/GenBank/DDBJ databases">
        <authorList>
            <person name="Ay H."/>
        </authorList>
    </citation>
    <scope>NUCLEOTIDE SEQUENCE [LARGE SCALE GENOMIC DNA]</scope>
    <source>
        <strain evidence="7 8">BG9H</strain>
    </source>
</reference>
<dbReference type="InterPro" id="IPR001647">
    <property type="entry name" value="HTH_TetR"/>
</dbReference>
<keyword evidence="3" id="KW-0804">Transcription</keyword>
<evidence type="ECO:0000313" key="8">
    <source>
        <dbReference type="Proteomes" id="UP001197114"/>
    </source>
</evidence>
<evidence type="ECO:0000259" key="6">
    <source>
        <dbReference type="PROSITE" id="PS50977"/>
    </source>
</evidence>
<feature type="region of interest" description="Disordered" evidence="5">
    <location>
        <begin position="1"/>
        <end position="29"/>
    </location>
</feature>
<evidence type="ECO:0000256" key="5">
    <source>
        <dbReference type="SAM" id="MobiDB-lite"/>
    </source>
</evidence>
<evidence type="ECO:0000256" key="3">
    <source>
        <dbReference type="ARBA" id="ARBA00023163"/>
    </source>
</evidence>
<gene>
    <name evidence="7" type="ORF">GKQ77_00045</name>
</gene>
<dbReference type="Proteomes" id="UP001197114">
    <property type="component" value="Unassembled WGS sequence"/>
</dbReference>
<dbReference type="InterPro" id="IPR009057">
    <property type="entry name" value="Homeodomain-like_sf"/>
</dbReference>
<dbReference type="SUPFAM" id="SSF46689">
    <property type="entry name" value="Homeodomain-like"/>
    <property type="match status" value="1"/>
</dbReference>
<dbReference type="PROSITE" id="PS01081">
    <property type="entry name" value="HTH_TETR_1"/>
    <property type="match status" value="1"/>
</dbReference>
<dbReference type="PANTHER" id="PTHR30055:SF234">
    <property type="entry name" value="HTH-TYPE TRANSCRIPTIONAL REGULATOR BETI"/>
    <property type="match status" value="1"/>
</dbReference>
<dbReference type="SUPFAM" id="SSF48498">
    <property type="entry name" value="Tetracyclin repressor-like, C-terminal domain"/>
    <property type="match status" value="1"/>
</dbReference>
<dbReference type="PRINTS" id="PR00455">
    <property type="entry name" value="HTHTETR"/>
</dbReference>
<sequence length="220" mass="24053">MEAMSNERKAPLPPLSTATPSDDTSHLKQERAIHTRRTILRAAASVFAESGFPAVTIKDVADKAELTKGAVYFHFANKEAIAAAVADEFYRRLNEIIAPVLEGDQSSPATVAEVMTAVAGGFRDDDFIKAGSRLQIERPYIKVEMPVPYVAFTDLLTELLENCRKAGTLETADPAALARVLRSALFGAQHISWVQANRQDVVERVQEIVDVFLPVYGQPG</sequence>
<dbReference type="InterPro" id="IPR050109">
    <property type="entry name" value="HTH-type_TetR-like_transc_reg"/>
</dbReference>
<protein>
    <submittedName>
        <fullName evidence="7">TetR family transcriptional regulator</fullName>
    </submittedName>
</protein>